<dbReference type="SUPFAM" id="SSF55729">
    <property type="entry name" value="Acyl-CoA N-acyltransferases (Nat)"/>
    <property type="match status" value="1"/>
</dbReference>
<keyword evidence="3" id="KW-1185">Reference proteome</keyword>
<dbReference type="OrthoDB" id="4792644at2"/>
<comment type="caution">
    <text evidence="2">The sequence shown here is derived from an EMBL/GenBank/DDBJ whole genome shotgun (WGS) entry which is preliminary data.</text>
</comment>
<feature type="domain" description="N-acetyltransferase" evidence="1">
    <location>
        <begin position="149"/>
        <end position="288"/>
    </location>
</feature>
<evidence type="ECO:0000259" key="1">
    <source>
        <dbReference type="PROSITE" id="PS51186"/>
    </source>
</evidence>
<dbReference type="CDD" id="cd04301">
    <property type="entry name" value="NAT_SF"/>
    <property type="match status" value="1"/>
</dbReference>
<dbReference type="EMBL" id="VIVK01000001">
    <property type="protein sequence ID" value="TWD83669.1"/>
    <property type="molecule type" value="Genomic_DNA"/>
</dbReference>
<sequence length="288" mass="30721">MRIELGTPGVGGLAEVVGVLGDWQGDRGSVQLHPGDLGWYWRFGVERTAGAVRTWRVDGVIGAVGMLDEPDLVRIAIAPELQQDEEFARVLAADCADPERGVLIEGKVYVEAPMGSRVQDLLFKEGWDLDEPWTPLRRDLTEPVEDSGMRVEPVTPATSAERTAVQRASFDGSTFTDERWQAMAAGTPYAGARCLLGRDGDGTAVAGVTVWSAGRGKPGLIEPMGVHRAHRGHGYGRAITVAAAAMLRELGASTAVVCTPSFNVGAVATYRAAGFAPLPETRDLVRKG</sequence>
<dbReference type="InterPro" id="IPR016181">
    <property type="entry name" value="Acyl_CoA_acyltransferase"/>
</dbReference>
<evidence type="ECO:0000313" key="3">
    <source>
        <dbReference type="Proteomes" id="UP000318380"/>
    </source>
</evidence>
<dbReference type="Gene3D" id="3.40.630.30">
    <property type="match status" value="1"/>
</dbReference>
<proteinExistence type="predicted"/>
<dbReference type="Proteomes" id="UP000318380">
    <property type="component" value="Unassembled WGS sequence"/>
</dbReference>
<evidence type="ECO:0000313" key="2">
    <source>
        <dbReference type="EMBL" id="TWD83669.1"/>
    </source>
</evidence>
<name>A0A561BXQ2_9ACTN</name>
<accession>A0A561BXQ2</accession>
<protein>
    <submittedName>
        <fullName evidence="2">Acetyltransferase (GNAT) family protein</fullName>
    </submittedName>
</protein>
<dbReference type="Pfam" id="PF00583">
    <property type="entry name" value="Acetyltransf_1"/>
    <property type="match status" value="1"/>
</dbReference>
<organism evidence="2 3">
    <name type="scientific">Kribbella amoyensis</name>
    <dbReference type="NCBI Taxonomy" id="996641"/>
    <lineage>
        <taxon>Bacteria</taxon>
        <taxon>Bacillati</taxon>
        <taxon>Actinomycetota</taxon>
        <taxon>Actinomycetes</taxon>
        <taxon>Propionibacteriales</taxon>
        <taxon>Kribbellaceae</taxon>
        <taxon>Kribbella</taxon>
    </lineage>
</organism>
<reference evidence="2 3" key="1">
    <citation type="submission" date="2019-06" db="EMBL/GenBank/DDBJ databases">
        <title>Sequencing the genomes of 1000 actinobacteria strains.</title>
        <authorList>
            <person name="Klenk H.-P."/>
        </authorList>
    </citation>
    <scope>NUCLEOTIDE SEQUENCE [LARGE SCALE GENOMIC DNA]</scope>
    <source>
        <strain evidence="2 3">DSM 24683</strain>
    </source>
</reference>
<gene>
    <name evidence="2" type="ORF">FB561_4835</name>
</gene>
<dbReference type="AlphaFoldDB" id="A0A561BXQ2"/>
<dbReference type="InterPro" id="IPR000182">
    <property type="entry name" value="GNAT_dom"/>
</dbReference>
<dbReference type="PROSITE" id="PS51186">
    <property type="entry name" value="GNAT"/>
    <property type="match status" value="1"/>
</dbReference>
<dbReference type="GO" id="GO:0016747">
    <property type="term" value="F:acyltransferase activity, transferring groups other than amino-acyl groups"/>
    <property type="evidence" value="ECO:0007669"/>
    <property type="project" value="InterPro"/>
</dbReference>
<keyword evidence="2" id="KW-0808">Transferase</keyword>